<organism evidence="6 7">
    <name type="scientific">Kaistella haifensis DSM 19056</name>
    <dbReference type="NCBI Taxonomy" id="1450526"/>
    <lineage>
        <taxon>Bacteria</taxon>
        <taxon>Pseudomonadati</taxon>
        <taxon>Bacteroidota</taxon>
        <taxon>Flavobacteriia</taxon>
        <taxon>Flavobacteriales</taxon>
        <taxon>Weeksellaceae</taxon>
        <taxon>Chryseobacterium group</taxon>
        <taxon>Kaistella</taxon>
    </lineage>
</organism>
<gene>
    <name evidence="6" type="ORF">AP75_13665</name>
</gene>
<sequence length="318" mass="36657">MNRASSEVNGFAELLQRFERNISILGRSKRTFDNYSRHVAALALHFGKVPTELDPEDIKDYLFELQKRSKTPSQSYFKHTVYGLRFLLKTEGLPYSYLHLPAIPKVKKLPTILSREEIWRMLQSAELLKHKLLIGLIYGCGLRCMEVRNIKLQHLDFDRKMLHIVQGKGSKDRYVPLSEHLIRGLKTFISIENPVQYLFNGNHNRNIEEIDALSTGASRSASKDFDSRYSQRGVQWVIKTISKKAGITKEVHTHTLRHSYATHLLEDGVPIIMVQKLLGHERIESTMEYLHVCQLSDQKPHSPLDTVFALCRKNGIPK</sequence>
<comment type="caution">
    <text evidence="6">The sequence shown here is derived from an EMBL/GenBank/DDBJ whole genome shotgun (WGS) entry which is preliminary data.</text>
</comment>
<dbReference type="Gene3D" id="1.10.150.130">
    <property type="match status" value="1"/>
</dbReference>
<comment type="similarity">
    <text evidence="1">Belongs to the 'phage' integrase family.</text>
</comment>
<dbReference type="GO" id="GO:0015074">
    <property type="term" value="P:DNA integration"/>
    <property type="evidence" value="ECO:0007669"/>
    <property type="project" value="UniProtKB-KW"/>
</dbReference>
<evidence type="ECO:0000259" key="5">
    <source>
        <dbReference type="PROSITE" id="PS51898"/>
    </source>
</evidence>
<dbReference type="GO" id="GO:0006310">
    <property type="term" value="P:DNA recombination"/>
    <property type="evidence" value="ECO:0007669"/>
    <property type="project" value="UniProtKB-KW"/>
</dbReference>
<dbReference type="Proteomes" id="UP000197587">
    <property type="component" value="Unassembled WGS sequence"/>
</dbReference>
<name>A0A246B6G8_9FLAO</name>
<feature type="domain" description="Tyr recombinase" evidence="5">
    <location>
        <begin position="108"/>
        <end position="305"/>
    </location>
</feature>
<dbReference type="Pfam" id="PF13495">
    <property type="entry name" value="Phage_int_SAM_4"/>
    <property type="match status" value="1"/>
</dbReference>
<dbReference type="Pfam" id="PF00589">
    <property type="entry name" value="Phage_integrase"/>
    <property type="match status" value="1"/>
</dbReference>
<evidence type="ECO:0000256" key="3">
    <source>
        <dbReference type="ARBA" id="ARBA00023125"/>
    </source>
</evidence>
<keyword evidence="3" id="KW-0238">DNA-binding</keyword>
<evidence type="ECO:0000256" key="2">
    <source>
        <dbReference type="ARBA" id="ARBA00022908"/>
    </source>
</evidence>
<dbReference type="EMBL" id="JASZ02000062">
    <property type="protein sequence ID" value="OWK96980.1"/>
    <property type="molecule type" value="Genomic_DNA"/>
</dbReference>
<keyword evidence="7" id="KW-1185">Reference proteome</keyword>
<dbReference type="InterPro" id="IPR050090">
    <property type="entry name" value="Tyrosine_recombinase_XerCD"/>
</dbReference>
<protein>
    <submittedName>
        <fullName evidence="6">Integrase</fullName>
    </submittedName>
</protein>
<evidence type="ECO:0000256" key="1">
    <source>
        <dbReference type="ARBA" id="ARBA00008857"/>
    </source>
</evidence>
<keyword evidence="2" id="KW-0229">DNA integration</keyword>
<dbReference type="AlphaFoldDB" id="A0A246B6G8"/>
<reference evidence="6 7" key="1">
    <citation type="submission" date="2017-05" db="EMBL/GenBank/DDBJ databases">
        <title>Genome of Chryseobacterium haifense.</title>
        <authorList>
            <person name="Newman J.D."/>
        </authorList>
    </citation>
    <scope>NUCLEOTIDE SEQUENCE [LARGE SCALE GENOMIC DNA]</scope>
    <source>
        <strain evidence="6 7">DSM 19056</strain>
    </source>
</reference>
<keyword evidence="4" id="KW-0233">DNA recombination</keyword>
<dbReference type="InterPro" id="IPR002104">
    <property type="entry name" value="Integrase_catalytic"/>
</dbReference>
<proteinExistence type="inferred from homology"/>
<dbReference type="InterPro" id="IPR004107">
    <property type="entry name" value="Integrase_SAM-like_N"/>
</dbReference>
<dbReference type="Gene3D" id="1.10.443.10">
    <property type="entry name" value="Intergrase catalytic core"/>
    <property type="match status" value="1"/>
</dbReference>
<evidence type="ECO:0000313" key="6">
    <source>
        <dbReference type="EMBL" id="OWK96980.1"/>
    </source>
</evidence>
<evidence type="ECO:0000313" key="7">
    <source>
        <dbReference type="Proteomes" id="UP000197587"/>
    </source>
</evidence>
<dbReference type="InterPro" id="IPR010998">
    <property type="entry name" value="Integrase_recombinase_N"/>
</dbReference>
<accession>A0A246B6G8</accession>
<evidence type="ECO:0000256" key="4">
    <source>
        <dbReference type="ARBA" id="ARBA00023172"/>
    </source>
</evidence>
<dbReference type="GO" id="GO:0003677">
    <property type="term" value="F:DNA binding"/>
    <property type="evidence" value="ECO:0007669"/>
    <property type="project" value="UniProtKB-KW"/>
</dbReference>
<dbReference type="PANTHER" id="PTHR30349:SF64">
    <property type="entry name" value="PROPHAGE INTEGRASE INTD-RELATED"/>
    <property type="match status" value="1"/>
</dbReference>
<dbReference type="SUPFAM" id="SSF56349">
    <property type="entry name" value="DNA breaking-rejoining enzymes"/>
    <property type="match status" value="1"/>
</dbReference>
<dbReference type="InterPro" id="IPR011010">
    <property type="entry name" value="DNA_brk_join_enz"/>
</dbReference>
<dbReference type="InterPro" id="IPR013762">
    <property type="entry name" value="Integrase-like_cat_sf"/>
</dbReference>
<dbReference type="PROSITE" id="PS51898">
    <property type="entry name" value="TYR_RECOMBINASE"/>
    <property type="match status" value="1"/>
</dbReference>
<dbReference type="PANTHER" id="PTHR30349">
    <property type="entry name" value="PHAGE INTEGRASE-RELATED"/>
    <property type="match status" value="1"/>
</dbReference>